<reference evidence="2" key="1">
    <citation type="submission" date="2018-12" db="EMBL/GenBank/DDBJ databases">
        <title>The complete genome of Metarhizium rileyi, a key fungal pathogen of Lepidoptera.</title>
        <authorList>
            <person name="Binneck E."/>
            <person name="Lastra C.C.L."/>
            <person name="Sosa-Gomez D.R."/>
        </authorList>
    </citation>
    <scope>NUCLEOTIDE SEQUENCE [LARGE SCALE GENOMIC DNA]</scope>
    <source>
        <strain evidence="2">Cep018-CH2</strain>
    </source>
</reference>
<sequence length="249" mass="27308">MHIYSGKLNWLNEAVNERFSIVFPKNLKKGDLVCGFWRWTTDASGKKNVNQNYIGTISDVGPEENKLVLFNTKDNFYQFDAVLSENDTLLTVTMSNRNGTKAEPTTLEEVRLGTGNLAAKVGCTVYSGTLNCTYRAPSLSFEVVPKPPLSAVDEMFVLIVPASSGFKIPAVATWQWTTTPDGETNANAMRTDDAMDSAQGGTVVKFCQDESSAFDGEVQENGKALVLNMRQAGYLNVIKLQLKLAFSHG</sequence>
<accession>A0A5C6GE46</accession>
<dbReference type="AlphaFoldDB" id="A0A5C6GE46"/>
<proteinExistence type="predicted"/>
<dbReference type="Proteomes" id="UP000317257">
    <property type="component" value="Unassembled WGS sequence"/>
</dbReference>
<gene>
    <name evidence="1" type="ORF">ED733_005758</name>
</gene>
<name>A0A5C6GE46_METRR</name>
<dbReference type="EMBL" id="SBHS01000013">
    <property type="protein sequence ID" value="TWU74153.1"/>
    <property type="molecule type" value="Genomic_DNA"/>
</dbReference>
<protein>
    <submittedName>
        <fullName evidence="1">Uncharacterized protein</fullName>
    </submittedName>
</protein>
<evidence type="ECO:0000313" key="2">
    <source>
        <dbReference type="Proteomes" id="UP000317257"/>
    </source>
</evidence>
<comment type="caution">
    <text evidence="1">The sequence shown here is derived from an EMBL/GenBank/DDBJ whole genome shotgun (WGS) entry which is preliminary data.</text>
</comment>
<evidence type="ECO:0000313" key="1">
    <source>
        <dbReference type="EMBL" id="TWU74153.1"/>
    </source>
</evidence>
<organism evidence="1 2">
    <name type="scientific">Metarhizium rileyi (strain RCEF 4871)</name>
    <name type="common">Nomuraea rileyi</name>
    <dbReference type="NCBI Taxonomy" id="1649241"/>
    <lineage>
        <taxon>Eukaryota</taxon>
        <taxon>Fungi</taxon>
        <taxon>Dikarya</taxon>
        <taxon>Ascomycota</taxon>
        <taxon>Pezizomycotina</taxon>
        <taxon>Sordariomycetes</taxon>
        <taxon>Hypocreomycetidae</taxon>
        <taxon>Hypocreales</taxon>
        <taxon>Clavicipitaceae</taxon>
        <taxon>Metarhizium</taxon>
    </lineage>
</organism>